<keyword evidence="2" id="KW-0325">Glycoprotein</keyword>
<dbReference type="Pfam" id="PF03227">
    <property type="entry name" value="GILT"/>
    <property type="match status" value="1"/>
</dbReference>
<evidence type="ECO:0000313" key="3">
    <source>
        <dbReference type="WBParaSite" id="GPUH_0002428301-mRNA-1"/>
    </source>
</evidence>
<dbReference type="PANTHER" id="PTHR13234">
    <property type="entry name" value="GAMMA-INTERFERON INDUCIBLE LYSOSOMAL THIOL REDUCTASE GILT"/>
    <property type="match status" value="1"/>
</dbReference>
<name>A0A183ETG2_9BILA</name>
<dbReference type="AlphaFoldDB" id="A0A183ETG2"/>
<comment type="similarity">
    <text evidence="1">Belongs to the GILT family.</text>
</comment>
<dbReference type="WBParaSite" id="GPUH_0002428301-mRNA-1">
    <property type="protein sequence ID" value="GPUH_0002428301-mRNA-1"/>
    <property type="gene ID" value="GPUH_0002428301"/>
</dbReference>
<evidence type="ECO:0000256" key="2">
    <source>
        <dbReference type="ARBA" id="ARBA00023180"/>
    </source>
</evidence>
<sequence length="112" mass="12428">LAVYIEAQCGDTSRFVHRQLLPTWEKLSVTNRISLKIVPFGKATCQPTGDDYSCECQHGQSECELNQLMNCVIDMVPDPHSHVPTISCIQGKRDLLSAGSKCLGKLRIPTKK</sequence>
<accession>A0A183ETG2</accession>
<evidence type="ECO:0000256" key="1">
    <source>
        <dbReference type="ARBA" id="ARBA00005679"/>
    </source>
</evidence>
<organism evidence="3">
    <name type="scientific">Gongylonema pulchrum</name>
    <dbReference type="NCBI Taxonomy" id="637853"/>
    <lineage>
        <taxon>Eukaryota</taxon>
        <taxon>Metazoa</taxon>
        <taxon>Ecdysozoa</taxon>
        <taxon>Nematoda</taxon>
        <taxon>Chromadorea</taxon>
        <taxon>Rhabditida</taxon>
        <taxon>Spirurina</taxon>
        <taxon>Spiruromorpha</taxon>
        <taxon>Spiruroidea</taxon>
        <taxon>Gongylonematidae</taxon>
        <taxon>Gongylonema</taxon>
    </lineage>
</organism>
<reference evidence="3" key="1">
    <citation type="submission" date="2016-06" db="UniProtKB">
        <authorList>
            <consortium name="WormBaseParasite"/>
        </authorList>
    </citation>
    <scope>IDENTIFICATION</scope>
</reference>
<dbReference type="PANTHER" id="PTHR13234:SF70">
    <property type="entry name" value="GILT-LIKE PROTEIN C02D5.2"/>
    <property type="match status" value="1"/>
</dbReference>
<dbReference type="GO" id="GO:0016671">
    <property type="term" value="F:oxidoreductase activity, acting on a sulfur group of donors, disulfide as acceptor"/>
    <property type="evidence" value="ECO:0007669"/>
    <property type="project" value="InterPro"/>
</dbReference>
<proteinExistence type="inferred from homology"/>
<protein>
    <submittedName>
        <fullName evidence="3">Laminin N-terminal domain-containing protein</fullName>
    </submittedName>
</protein>
<dbReference type="InterPro" id="IPR004911">
    <property type="entry name" value="Interferon-induced_GILT"/>
</dbReference>